<dbReference type="Gene3D" id="3.40.50.1820">
    <property type="entry name" value="alpha/beta hydrolase"/>
    <property type="match status" value="1"/>
</dbReference>
<organism evidence="3">
    <name type="scientific">Naegleria gruberi</name>
    <name type="common">Amoeba</name>
    <dbReference type="NCBI Taxonomy" id="5762"/>
    <lineage>
        <taxon>Eukaryota</taxon>
        <taxon>Discoba</taxon>
        <taxon>Heterolobosea</taxon>
        <taxon>Tetramitia</taxon>
        <taxon>Eutetramitia</taxon>
        <taxon>Vahlkampfiidae</taxon>
        <taxon>Naegleria</taxon>
    </lineage>
</organism>
<sequence>MAQHHLVVLIHGLQGNTGHMKFMEDRFKKLNQEEEYREENYIVFNMKANDDKDTWSNNWSKTGDGIQNGGDRLISELKERIEGKVDEFDEKVEHKISFVGSSLGGLYCRYVMGSLFDNEKEKIVVQLKEKCFIFQLENYVAMASPLISVRCLVSTFFHYGMKAFFYKGTGNEMLLDDSNQSEEAMICKLASPKLNYYQALKSCKRRIALCSCKKDETKVAYQSSAIAPYRDISDNQTDKSKPLPHLKSKLVKSVCYDEEGAFIEDLKNVDKSRFYFNGDSKATWIAKLISNLRQMSWMRADVDLYHAQAAIVNENRSEIADLVLKLWTL</sequence>
<dbReference type="InterPro" id="IPR007751">
    <property type="entry name" value="DUF676_lipase-like"/>
</dbReference>
<dbReference type="KEGG" id="ngr:NAEGRDRAFT_46001"/>
<dbReference type="Pfam" id="PF05057">
    <property type="entry name" value="DUF676"/>
    <property type="match status" value="1"/>
</dbReference>
<feature type="domain" description="DUF676" evidence="1">
    <location>
        <begin position="3"/>
        <end position="222"/>
    </location>
</feature>
<evidence type="ECO:0000313" key="2">
    <source>
        <dbReference type="EMBL" id="EFC49253.1"/>
    </source>
</evidence>
<dbReference type="InterPro" id="IPR044294">
    <property type="entry name" value="Lipase-like"/>
</dbReference>
<proteinExistence type="predicted"/>
<dbReference type="AlphaFoldDB" id="D2V156"/>
<dbReference type="eggNOG" id="KOG4372">
    <property type="taxonomic scope" value="Eukaryota"/>
</dbReference>
<accession>D2V156</accession>
<protein>
    <submittedName>
        <fullName evidence="2">Predicted protein</fullName>
    </submittedName>
</protein>
<evidence type="ECO:0000313" key="3">
    <source>
        <dbReference type="Proteomes" id="UP000006671"/>
    </source>
</evidence>
<dbReference type="SUPFAM" id="SSF53474">
    <property type="entry name" value="alpha/beta-Hydrolases"/>
    <property type="match status" value="1"/>
</dbReference>
<dbReference type="STRING" id="5762.D2V156"/>
<evidence type="ECO:0000259" key="1">
    <source>
        <dbReference type="Pfam" id="PF05057"/>
    </source>
</evidence>
<dbReference type="OrthoDB" id="273452at2759"/>
<dbReference type="EMBL" id="GG738848">
    <property type="protein sequence ID" value="EFC49253.1"/>
    <property type="molecule type" value="Genomic_DNA"/>
</dbReference>
<dbReference type="InterPro" id="IPR029058">
    <property type="entry name" value="AB_hydrolase_fold"/>
</dbReference>
<dbReference type="PANTHER" id="PTHR12482">
    <property type="entry name" value="LIPASE ROG1-RELATED-RELATED"/>
    <property type="match status" value="1"/>
</dbReference>
<reference evidence="2 3" key="1">
    <citation type="journal article" date="2010" name="Cell">
        <title>The genome of Naegleria gruberi illuminates early eukaryotic versatility.</title>
        <authorList>
            <person name="Fritz-Laylin L.K."/>
            <person name="Prochnik S.E."/>
            <person name="Ginger M.L."/>
            <person name="Dacks J.B."/>
            <person name="Carpenter M.L."/>
            <person name="Field M.C."/>
            <person name="Kuo A."/>
            <person name="Paredez A."/>
            <person name="Chapman J."/>
            <person name="Pham J."/>
            <person name="Shu S."/>
            <person name="Neupane R."/>
            <person name="Cipriano M."/>
            <person name="Mancuso J."/>
            <person name="Tu H."/>
            <person name="Salamov A."/>
            <person name="Lindquist E."/>
            <person name="Shapiro H."/>
            <person name="Lucas S."/>
            <person name="Grigoriev I.V."/>
            <person name="Cande W.Z."/>
            <person name="Fulton C."/>
            <person name="Rokhsar D.S."/>
            <person name="Dawson S.C."/>
        </authorList>
    </citation>
    <scope>NUCLEOTIDE SEQUENCE [LARGE SCALE GENOMIC DNA]</scope>
    <source>
        <strain evidence="2 3">NEG-M</strain>
    </source>
</reference>
<dbReference type="VEuPathDB" id="AmoebaDB:NAEGRDRAFT_46001"/>
<dbReference type="GeneID" id="8862572"/>
<gene>
    <name evidence="2" type="ORF">NAEGRDRAFT_46001</name>
</gene>
<dbReference type="RefSeq" id="XP_002681997.1">
    <property type="nucleotide sequence ID" value="XM_002681951.1"/>
</dbReference>
<dbReference type="OMA" id="VMVHGIM"/>
<dbReference type="InParanoid" id="D2V156"/>
<keyword evidence="3" id="KW-1185">Reference proteome</keyword>
<name>D2V156_NAEGR</name>
<dbReference type="Proteomes" id="UP000006671">
    <property type="component" value="Unassembled WGS sequence"/>
</dbReference>